<dbReference type="Proteomes" id="UP000835052">
    <property type="component" value="Unassembled WGS sequence"/>
</dbReference>
<dbReference type="PROSITE" id="PS51549">
    <property type="entry name" value="DM13"/>
    <property type="match status" value="1"/>
</dbReference>
<dbReference type="InterPro" id="IPR052126">
    <property type="entry name" value="Spindle_Org/Thrombomodulin"/>
</dbReference>
<evidence type="ECO:0000313" key="4">
    <source>
        <dbReference type="Proteomes" id="UP000835052"/>
    </source>
</evidence>
<dbReference type="InterPro" id="IPR019545">
    <property type="entry name" value="DM13_domain"/>
</dbReference>
<dbReference type="EMBL" id="CAJGYM010000009">
    <property type="protein sequence ID" value="CAD6188929.1"/>
    <property type="molecule type" value="Genomic_DNA"/>
</dbReference>
<comment type="caution">
    <text evidence="3">The sequence shown here is derived from an EMBL/GenBank/DDBJ whole genome shotgun (WGS) entry which is preliminary data.</text>
</comment>
<dbReference type="SMART" id="SM00686">
    <property type="entry name" value="DM13"/>
    <property type="match status" value="1"/>
</dbReference>
<proteinExistence type="predicted"/>
<evidence type="ECO:0000313" key="3">
    <source>
        <dbReference type="EMBL" id="CAD6188929.1"/>
    </source>
</evidence>
<gene>
    <name evidence="3" type="ORF">CAUJ_LOCUS4848</name>
</gene>
<dbReference type="Pfam" id="PF10517">
    <property type="entry name" value="DM13"/>
    <property type="match status" value="1"/>
</dbReference>
<accession>A0A8S1GZG8</accession>
<keyword evidence="1" id="KW-0677">Repeat</keyword>
<protein>
    <recommendedName>
        <fullName evidence="2">DM13 domain-containing protein</fullName>
    </recommendedName>
</protein>
<name>A0A8S1GZG8_9PELO</name>
<evidence type="ECO:0000259" key="2">
    <source>
        <dbReference type="PROSITE" id="PS51549"/>
    </source>
</evidence>
<feature type="domain" description="DM13" evidence="2">
    <location>
        <begin position="30"/>
        <end position="142"/>
    </location>
</feature>
<dbReference type="PANTHER" id="PTHR24036:SF5">
    <property type="entry name" value="THROMBOMODULIN"/>
    <property type="match status" value="1"/>
</dbReference>
<dbReference type="OrthoDB" id="2448405at2759"/>
<organism evidence="3 4">
    <name type="scientific">Caenorhabditis auriculariae</name>
    <dbReference type="NCBI Taxonomy" id="2777116"/>
    <lineage>
        <taxon>Eukaryota</taxon>
        <taxon>Metazoa</taxon>
        <taxon>Ecdysozoa</taxon>
        <taxon>Nematoda</taxon>
        <taxon>Chromadorea</taxon>
        <taxon>Rhabditida</taxon>
        <taxon>Rhabditina</taxon>
        <taxon>Rhabditomorpha</taxon>
        <taxon>Rhabditoidea</taxon>
        <taxon>Rhabditidae</taxon>
        <taxon>Peloderinae</taxon>
        <taxon>Caenorhabditis</taxon>
    </lineage>
</organism>
<dbReference type="PANTHER" id="PTHR24036">
    <property type="entry name" value="SKELETOR-RELATED"/>
    <property type="match status" value="1"/>
</dbReference>
<sequence length="170" mass="19033">MLIGFSVETLSAVSIDKEVPKPYCCFEKEPGLGLHGEYGIASDPIEVLDSKTLSIAGFSYKASRTPDGWFFAGQGDQIDQMTGKKALIVGKDEPHKHCAMKEDISNQDFIIRLAGNQTIYDIEWLSVFCYRFSHDFGHIELGLVEDEYLVPPFIPEVRESAPQRKNVVLC</sequence>
<keyword evidence="4" id="KW-1185">Reference proteome</keyword>
<reference evidence="3" key="1">
    <citation type="submission" date="2020-10" db="EMBL/GenBank/DDBJ databases">
        <authorList>
            <person name="Kikuchi T."/>
        </authorList>
    </citation>
    <scope>NUCLEOTIDE SEQUENCE</scope>
    <source>
        <strain evidence="3">NKZ352</strain>
    </source>
</reference>
<dbReference type="AlphaFoldDB" id="A0A8S1GZG8"/>
<evidence type="ECO:0000256" key="1">
    <source>
        <dbReference type="ARBA" id="ARBA00022737"/>
    </source>
</evidence>